<reference evidence="2 3" key="1">
    <citation type="submission" date="2020-07" db="EMBL/GenBank/DDBJ databases">
        <authorList>
            <person name="Sun Q."/>
        </authorList>
    </citation>
    <scope>NUCLEOTIDE SEQUENCE [LARGE SCALE GENOMIC DNA]</scope>
    <source>
        <strain evidence="2 3">MAH-1</strain>
    </source>
</reference>
<protein>
    <submittedName>
        <fullName evidence="2">Uncharacterized protein</fullName>
    </submittedName>
</protein>
<dbReference type="EMBL" id="JACBJI010000001">
    <property type="protein sequence ID" value="NYA69891.1"/>
    <property type="molecule type" value="Genomic_DNA"/>
</dbReference>
<dbReference type="AlphaFoldDB" id="A0A7Y8Y020"/>
<accession>A0A7Y8Y020</accession>
<dbReference type="RefSeq" id="WP_176004711.1">
    <property type="nucleotide sequence ID" value="NZ_JABWMI010000005.1"/>
</dbReference>
<dbReference type="Proteomes" id="UP000535020">
    <property type="component" value="Unassembled WGS sequence"/>
</dbReference>
<evidence type="ECO:0000313" key="3">
    <source>
        <dbReference type="Proteomes" id="UP000535020"/>
    </source>
</evidence>
<sequence>MKNIFSALLLLITVCGFAQDKACGWYGTLSAEKRRTMPPFASAHRIFAISFFTTAYSDKPIVDDNGREIVAEDSASVAGKMGFKVLREFDVSHILGGRTKKFAAIEMAELNKAEKDSLSRWFFNYRANPKAKELGMQTSKCYTPRNAIMFVDASNKVVAYIEVSFECNRFVIRPDVDWFNQLSLLSGCDGKYAILRQIFRRKKIGYGVDAMK</sequence>
<keyword evidence="3" id="KW-1185">Reference proteome</keyword>
<organism evidence="2 3">
    <name type="scientific">Flavobacterium agri</name>
    <dbReference type="NCBI Taxonomy" id="2743471"/>
    <lineage>
        <taxon>Bacteria</taxon>
        <taxon>Pseudomonadati</taxon>
        <taxon>Bacteroidota</taxon>
        <taxon>Flavobacteriia</taxon>
        <taxon>Flavobacteriales</taxon>
        <taxon>Flavobacteriaceae</taxon>
        <taxon>Flavobacterium</taxon>
    </lineage>
</organism>
<keyword evidence="1" id="KW-0732">Signal</keyword>
<feature type="signal peptide" evidence="1">
    <location>
        <begin position="1"/>
        <end position="18"/>
    </location>
</feature>
<feature type="chain" id="PRO_5030838772" evidence="1">
    <location>
        <begin position="19"/>
        <end position="212"/>
    </location>
</feature>
<name>A0A7Y8Y020_9FLAO</name>
<evidence type="ECO:0000256" key="1">
    <source>
        <dbReference type="SAM" id="SignalP"/>
    </source>
</evidence>
<gene>
    <name evidence="2" type="ORF">HZF10_03090</name>
</gene>
<evidence type="ECO:0000313" key="2">
    <source>
        <dbReference type="EMBL" id="NYA69891.1"/>
    </source>
</evidence>
<proteinExistence type="predicted"/>
<comment type="caution">
    <text evidence="2">The sequence shown here is derived from an EMBL/GenBank/DDBJ whole genome shotgun (WGS) entry which is preliminary data.</text>
</comment>